<dbReference type="Proteomes" id="UP001066276">
    <property type="component" value="Chromosome 12"/>
</dbReference>
<feature type="region of interest" description="Disordered" evidence="1">
    <location>
        <begin position="107"/>
        <end position="213"/>
    </location>
</feature>
<name>A0AAV7KX42_PLEWA</name>
<comment type="caution">
    <text evidence="2">The sequence shown here is derived from an EMBL/GenBank/DDBJ whole genome shotgun (WGS) entry which is preliminary data.</text>
</comment>
<feature type="compositionally biased region" description="Basic and acidic residues" evidence="1">
    <location>
        <begin position="177"/>
        <end position="190"/>
    </location>
</feature>
<sequence length="213" mass="23162">MEVRVGPLRQLLVQLQLGPTAQPRVVLLCHQHSHIRGESISYKAFLVKSNKKKLNELQLELNQVPRALLTSQKPEVLLRLRRAQAKLSDFFLVHDCNGAISSDAALQCPGGTSPSAEGPREPSGDVHPDPEALLGAADGPEEDRAAGLFKSLSQRIWRQPPATEKGSWRPAEAIPEEQGKLTPREARNQEEASAESGHALESVATPGTGGRRQ</sequence>
<organism evidence="2 3">
    <name type="scientific">Pleurodeles waltl</name>
    <name type="common">Iberian ribbed newt</name>
    <dbReference type="NCBI Taxonomy" id="8319"/>
    <lineage>
        <taxon>Eukaryota</taxon>
        <taxon>Metazoa</taxon>
        <taxon>Chordata</taxon>
        <taxon>Craniata</taxon>
        <taxon>Vertebrata</taxon>
        <taxon>Euteleostomi</taxon>
        <taxon>Amphibia</taxon>
        <taxon>Batrachia</taxon>
        <taxon>Caudata</taxon>
        <taxon>Salamandroidea</taxon>
        <taxon>Salamandridae</taxon>
        <taxon>Pleurodelinae</taxon>
        <taxon>Pleurodeles</taxon>
    </lineage>
</organism>
<gene>
    <name evidence="2" type="ORF">NDU88_003657</name>
</gene>
<dbReference type="AlphaFoldDB" id="A0AAV7KX42"/>
<keyword evidence="3" id="KW-1185">Reference proteome</keyword>
<evidence type="ECO:0000313" key="3">
    <source>
        <dbReference type="Proteomes" id="UP001066276"/>
    </source>
</evidence>
<evidence type="ECO:0000313" key="2">
    <source>
        <dbReference type="EMBL" id="KAJ1083498.1"/>
    </source>
</evidence>
<protein>
    <submittedName>
        <fullName evidence="2">Uncharacterized protein</fullName>
    </submittedName>
</protein>
<reference evidence="2" key="1">
    <citation type="journal article" date="2022" name="bioRxiv">
        <title>Sequencing and chromosome-scale assembly of the giantPleurodeles waltlgenome.</title>
        <authorList>
            <person name="Brown T."/>
            <person name="Elewa A."/>
            <person name="Iarovenko S."/>
            <person name="Subramanian E."/>
            <person name="Araus A.J."/>
            <person name="Petzold A."/>
            <person name="Susuki M."/>
            <person name="Suzuki K.-i.T."/>
            <person name="Hayashi T."/>
            <person name="Toyoda A."/>
            <person name="Oliveira C."/>
            <person name="Osipova E."/>
            <person name="Leigh N.D."/>
            <person name="Simon A."/>
            <person name="Yun M.H."/>
        </authorList>
    </citation>
    <scope>NUCLEOTIDE SEQUENCE</scope>
    <source>
        <strain evidence="2">20211129_DDA</strain>
        <tissue evidence="2">Liver</tissue>
    </source>
</reference>
<feature type="compositionally biased region" description="Basic and acidic residues" evidence="1">
    <location>
        <begin position="118"/>
        <end position="130"/>
    </location>
</feature>
<proteinExistence type="predicted"/>
<dbReference type="EMBL" id="JANPWB010000016">
    <property type="protein sequence ID" value="KAJ1083498.1"/>
    <property type="molecule type" value="Genomic_DNA"/>
</dbReference>
<accession>A0AAV7KX42</accession>
<evidence type="ECO:0000256" key="1">
    <source>
        <dbReference type="SAM" id="MobiDB-lite"/>
    </source>
</evidence>